<protein>
    <recommendedName>
        <fullName evidence="3">HNH endonuclease</fullName>
    </recommendedName>
</protein>
<evidence type="ECO:0008006" key="3">
    <source>
        <dbReference type="Google" id="ProtNLM"/>
    </source>
</evidence>
<dbReference type="EMBL" id="JBHSFE010000024">
    <property type="protein sequence ID" value="MFC4611501.1"/>
    <property type="molecule type" value="Genomic_DNA"/>
</dbReference>
<evidence type="ECO:0000313" key="2">
    <source>
        <dbReference type="Proteomes" id="UP001595993"/>
    </source>
</evidence>
<dbReference type="RefSeq" id="WP_381200701.1">
    <property type="nucleotide sequence ID" value="NZ_JBHSFE010000024.1"/>
</dbReference>
<organism evidence="1 2">
    <name type="scientific">Streptomyces maoxianensis</name>
    <dbReference type="NCBI Taxonomy" id="1459942"/>
    <lineage>
        <taxon>Bacteria</taxon>
        <taxon>Bacillati</taxon>
        <taxon>Actinomycetota</taxon>
        <taxon>Actinomycetes</taxon>
        <taxon>Kitasatosporales</taxon>
        <taxon>Streptomycetaceae</taxon>
        <taxon>Streptomyces</taxon>
    </lineage>
</organism>
<sequence>MTSEPLVAAGLFRAVVAEAGGRCQCEGACGQPHAKTDGRCSREHDHYAGKHGGPVRLMAAAADPLTPERHAAALPASKLRAWCPQCFTAARRAAQHRTQSPTADQCGLFDL</sequence>
<keyword evidence="2" id="KW-1185">Reference proteome</keyword>
<proteinExistence type="predicted"/>
<reference evidence="2" key="1">
    <citation type="journal article" date="2019" name="Int. J. Syst. Evol. Microbiol.">
        <title>The Global Catalogue of Microorganisms (GCM) 10K type strain sequencing project: providing services to taxonomists for standard genome sequencing and annotation.</title>
        <authorList>
            <consortium name="The Broad Institute Genomics Platform"/>
            <consortium name="The Broad Institute Genome Sequencing Center for Infectious Disease"/>
            <person name="Wu L."/>
            <person name="Ma J."/>
        </authorList>
    </citation>
    <scope>NUCLEOTIDE SEQUENCE [LARGE SCALE GENOMIC DNA]</scope>
    <source>
        <strain evidence="2">CGMCC 4.7139</strain>
    </source>
</reference>
<accession>A0ABV9GB29</accession>
<comment type="caution">
    <text evidence="1">The sequence shown here is derived from an EMBL/GenBank/DDBJ whole genome shotgun (WGS) entry which is preliminary data.</text>
</comment>
<name>A0ABV9GB29_9ACTN</name>
<gene>
    <name evidence="1" type="ORF">ACFO9E_27475</name>
</gene>
<evidence type="ECO:0000313" key="1">
    <source>
        <dbReference type="EMBL" id="MFC4611501.1"/>
    </source>
</evidence>
<dbReference type="Proteomes" id="UP001595993">
    <property type="component" value="Unassembled WGS sequence"/>
</dbReference>